<sequence length="146" mass="16885">MRADSFAHFANYIDQQSSDYGSSAFSYYGGKSLNEQSHGESFLSLFQNRFTNQGIYILDEPEAALSPQRILSFMVIMKELAKSGNAQFIISTHSPILMAMPDAQFLYISEDEVNEMNYKDTEHYQITKSFLDNPERMLRYLFENEE</sequence>
<evidence type="ECO:0000256" key="5">
    <source>
        <dbReference type="ARBA" id="ARBA00023136"/>
    </source>
</evidence>
<evidence type="ECO:0000256" key="4">
    <source>
        <dbReference type="ARBA" id="ARBA00023065"/>
    </source>
</evidence>
<keyword evidence="5" id="KW-0472">Membrane</keyword>
<comment type="caution">
    <text evidence="7">The sequence shown here is derived from an EMBL/GenBank/DDBJ whole genome shotgun (WGS) entry which is preliminary data.</text>
</comment>
<protein>
    <submittedName>
        <fullName evidence="7">ATPase</fullName>
    </submittedName>
</protein>
<keyword evidence="4" id="KW-0406">Ion transport</keyword>
<dbReference type="RefSeq" id="WP_307406612.1">
    <property type="nucleotide sequence ID" value="NZ_JAUSUR010000002.1"/>
</dbReference>
<dbReference type="InterPro" id="IPR051535">
    <property type="entry name" value="Siderophore_ABC-ATPase"/>
</dbReference>
<dbReference type="EMBL" id="JAUSUR010000002">
    <property type="protein sequence ID" value="MDQ0360587.1"/>
    <property type="molecule type" value="Genomic_DNA"/>
</dbReference>
<evidence type="ECO:0000259" key="6">
    <source>
        <dbReference type="Pfam" id="PF13304"/>
    </source>
</evidence>
<name>A0ABU0E123_9FIRM</name>
<dbReference type="InterPro" id="IPR027417">
    <property type="entry name" value="P-loop_NTPase"/>
</dbReference>
<comment type="subcellular location">
    <subcellularLocation>
        <location evidence="1">Cell membrane</location>
        <topology evidence="1">Peripheral membrane protein</topology>
    </subcellularLocation>
</comment>
<dbReference type="InterPro" id="IPR003959">
    <property type="entry name" value="ATPase_AAA_core"/>
</dbReference>
<organism evidence="7 8">
    <name type="scientific">Breznakia pachnodae</name>
    <dbReference type="NCBI Taxonomy" id="265178"/>
    <lineage>
        <taxon>Bacteria</taxon>
        <taxon>Bacillati</taxon>
        <taxon>Bacillota</taxon>
        <taxon>Erysipelotrichia</taxon>
        <taxon>Erysipelotrichales</taxon>
        <taxon>Erysipelotrichaceae</taxon>
        <taxon>Breznakia</taxon>
    </lineage>
</organism>
<keyword evidence="2" id="KW-0813">Transport</keyword>
<proteinExistence type="predicted"/>
<dbReference type="PANTHER" id="PTHR42771:SF2">
    <property type="entry name" value="IRON(3+)-HYDROXAMATE IMPORT ATP-BINDING PROTEIN FHUC"/>
    <property type="match status" value="1"/>
</dbReference>
<evidence type="ECO:0000256" key="2">
    <source>
        <dbReference type="ARBA" id="ARBA00022448"/>
    </source>
</evidence>
<evidence type="ECO:0000256" key="1">
    <source>
        <dbReference type="ARBA" id="ARBA00004202"/>
    </source>
</evidence>
<dbReference type="Gene3D" id="3.40.50.300">
    <property type="entry name" value="P-loop containing nucleotide triphosphate hydrolases"/>
    <property type="match status" value="1"/>
</dbReference>
<evidence type="ECO:0000313" key="7">
    <source>
        <dbReference type="EMBL" id="MDQ0360587.1"/>
    </source>
</evidence>
<dbReference type="Pfam" id="PF13304">
    <property type="entry name" value="AAA_21"/>
    <property type="match status" value="1"/>
</dbReference>
<dbReference type="Proteomes" id="UP001230220">
    <property type="component" value="Unassembled WGS sequence"/>
</dbReference>
<evidence type="ECO:0000256" key="3">
    <source>
        <dbReference type="ARBA" id="ARBA00022475"/>
    </source>
</evidence>
<dbReference type="SUPFAM" id="SSF52540">
    <property type="entry name" value="P-loop containing nucleoside triphosphate hydrolases"/>
    <property type="match status" value="1"/>
</dbReference>
<gene>
    <name evidence="7" type="ORF">J2S15_001332</name>
</gene>
<keyword evidence="3" id="KW-1003">Cell membrane</keyword>
<reference evidence="7 8" key="1">
    <citation type="submission" date="2023-07" db="EMBL/GenBank/DDBJ databases">
        <title>Genomic Encyclopedia of Type Strains, Phase IV (KMG-IV): sequencing the most valuable type-strain genomes for metagenomic binning, comparative biology and taxonomic classification.</title>
        <authorList>
            <person name="Goeker M."/>
        </authorList>
    </citation>
    <scope>NUCLEOTIDE SEQUENCE [LARGE SCALE GENOMIC DNA]</scope>
    <source>
        <strain evidence="7 8">DSM 16784</strain>
    </source>
</reference>
<keyword evidence="8" id="KW-1185">Reference proteome</keyword>
<accession>A0ABU0E123</accession>
<dbReference type="PANTHER" id="PTHR42771">
    <property type="entry name" value="IRON(3+)-HYDROXAMATE IMPORT ATP-BINDING PROTEIN FHUC"/>
    <property type="match status" value="1"/>
</dbReference>
<evidence type="ECO:0000313" key="8">
    <source>
        <dbReference type="Proteomes" id="UP001230220"/>
    </source>
</evidence>
<feature type="domain" description="ATPase AAA-type core" evidence="6">
    <location>
        <begin position="54"/>
        <end position="99"/>
    </location>
</feature>